<dbReference type="Proteomes" id="UP000055590">
    <property type="component" value="Chromosome"/>
</dbReference>
<accession>A0A0K1PBP9</accession>
<gene>
    <name evidence="2" type="ORF">AKJ08_1350</name>
</gene>
<dbReference type="STRING" id="1391653.AKJ08_1350"/>
<keyword evidence="2" id="KW-0808">Transferase</keyword>
<evidence type="ECO:0000313" key="3">
    <source>
        <dbReference type="Proteomes" id="UP000055590"/>
    </source>
</evidence>
<dbReference type="GO" id="GO:0030649">
    <property type="term" value="P:aminoglycoside antibiotic catabolic process"/>
    <property type="evidence" value="ECO:0007669"/>
    <property type="project" value="TreeGrafter"/>
</dbReference>
<dbReference type="PROSITE" id="PS51186">
    <property type="entry name" value="GNAT"/>
    <property type="match status" value="1"/>
</dbReference>
<dbReference type="AlphaFoldDB" id="A0A0K1PBP9"/>
<protein>
    <submittedName>
        <fullName evidence="2">Acetyltransferase</fullName>
    </submittedName>
</protein>
<dbReference type="SUPFAM" id="SSF55729">
    <property type="entry name" value="Acyl-CoA N-acyltransferases (Nat)"/>
    <property type="match status" value="1"/>
</dbReference>
<dbReference type="KEGG" id="vin:AKJ08_1350"/>
<sequence>MENSTAFGVPSPAEKDTLAGILALAFAFPVEDSRAWLDRVLIENVRVHREDERVAGGLIAYPLGQWFGGRSVPMAGIGGVGVEPAAQGKGVATRMMRTAMRELAAEGYALSCLYPATQPLYRRAGYERAGSNFEIRVPANLLALGDRSLPLRPATPKDLEAIRALHREHGRARPGSVDRSPQLWQRILDPWRTPKPTGFVVERDGAIDGYCFFARTHKPEGRQALKVNDMVAASPQAATRLLTFLGDHQSLVDDVSWSGGDADPLLALLREPRHSVEIRDVWMLRILNVAKALSARGYPRGFSASLDLEIFDEVIPTNRGRFVLDVAGGEARVRSGGDGSLKMHVRGLAPLYTGYLPASNLALIGLLEGDEAAQELATALFAGPAPAMSDFF</sequence>
<dbReference type="Gene3D" id="3.40.630.30">
    <property type="match status" value="2"/>
</dbReference>
<dbReference type="Pfam" id="PF13530">
    <property type="entry name" value="SCP2_2"/>
    <property type="match status" value="1"/>
</dbReference>
<dbReference type="InterPro" id="IPR041380">
    <property type="entry name" value="Acetyltransf_17"/>
</dbReference>
<dbReference type="CDD" id="cd04301">
    <property type="entry name" value="NAT_SF"/>
    <property type="match status" value="1"/>
</dbReference>
<proteinExistence type="predicted"/>
<dbReference type="GO" id="GO:0034069">
    <property type="term" value="F:aminoglycoside N-acetyltransferase activity"/>
    <property type="evidence" value="ECO:0007669"/>
    <property type="project" value="TreeGrafter"/>
</dbReference>
<dbReference type="InterPro" id="IPR016181">
    <property type="entry name" value="Acyl_CoA_acyltransferase"/>
</dbReference>
<dbReference type="RefSeq" id="WP_050725345.1">
    <property type="nucleotide sequence ID" value="NZ_CP012332.1"/>
</dbReference>
<dbReference type="InterPro" id="IPR000182">
    <property type="entry name" value="GNAT_dom"/>
</dbReference>
<evidence type="ECO:0000313" key="2">
    <source>
        <dbReference type="EMBL" id="AKU90963.1"/>
    </source>
</evidence>
<organism evidence="2 3">
    <name type="scientific">Vulgatibacter incomptus</name>
    <dbReference type="NCBI Taxonomy" id="1391653"/>
    <lineage>
        <taxon>Bacteria</taxon>
        <taxon>Pseudomonadati</taxon>
        <taxon>Myxococcota</taxon>
        <taxon>Myxococcia</taxon>
        <taxon>Myxococcales</taxon>
        <taxon>Cystobacterineae</taxon>
        <taxon>Vulgatibacteraceae</taxon>
        <taxon>Vulgatibacter</taxon>
    </lineage>
</organism>
<dbReference type="Pfam" id="PF13527">
    <property type="entry name" value="Acetyltransf_9"/>
    <property type="match status" value="1"/>
</dbReference>
<dbReference type="InterPro" id="IPR051554">
    <property type="entry name" value="Acetyltransferase_Eis"/>
</dbReference>
<dbReference type="Pfam" id="PF17668">
    <property type="entry name" value="Acetyltransf_17"/>
    <property type="match status" value="1"/>
</dbReference>
<dbReference type="InterPro" id="IPR025559">
    <property type="entry name" value="Eis_dom"/>
</dbReference>
<dbReference type="Gene3D" id="3.30.1050.10">
    <property type="entry name" value="SCP2 sterol-binding domain"/>
    <property type="match status" value="1"/>
</dbReference>
<dbReference type="OrthoDB" id="3498897at2"/>
<name>A0A0K1PBP9_9BACT</name>
<keyword evidence="3" id="KW-1185">Reference proteome</keyword>
<dbReference type="SUPFAM" id="SSF55718">
    <property type="entry name" value="SCP-like"/>
    <property type="match status" value="1"/>
</dbReference>
<evidence type="ECO:0000259" key="1">
    <source>
        <dbReference type="PROSITE" id="PS51186"/>
    </source>
</evidence>
<reference evidence="2 3" key="1">
    <citation type="submission" date="2015-08" db="EMBL/GenBank/DDBJ databases">
        <authorList>
            <person name="Babu N.S."/>
            <person name="Beckwith C.J."/>
            <person name="Beseler K.G."/>
            <person name="Brison A."/>
            <person name="Carone J.V."/>
            <person name="Caskin T.P."/>
            <person name="Diamond M."/>
            <person name="Durham M.E."/>
            <person name="Foxe J.M."/>
            <person name="Go M."/>
            <person name="Henderson B.A."/>
            <person name="Jones I.B."/>
            <person name="McGettigan J.A."/>
            <person name="Micheletti S.J."/>
            <person name="Nasrallah M.E."/>
            <person name="Ortiz D."/>
            <person name="Piller C.R."/>
            <person name="Privatt S.R."/>
            <person name="Schneider S.L."/>
            <person name="Sharp S."/>
            <person name="Smith T.C."/>
            <person name="Stanton J.D."/>
            <person name="Ullery H.E."/>
            <person name="Wilson R.J."/>
            <person name="Serrano M.G."/>
            <person name="Buck G."/>
            <person name="Lee V."/>
            <person name="Wang Y."/>
            <person name="Carvalho R."/>
            <person name="Voegtly L."/>
            <person name="Shi R."/>
            <person name="Duckworth R."/>
            <person name="Johnson A."/>
            <person name="Loviza R."/>
            <person name="Walstead R."/>
            <person name="Shah Z."/>
            <person name="Kiflezghi M."/>
            <person name="Wade K."/>
            <person name="Ball S.L."/>
            <person name="Bradley K.W."/>
            <person name="Asai D.J."/>
            <person name="Bowman C.A."/>
            <person name="Russell D.A."/>
            <person name="Pope W.H."/>
            <person name="Jacobs-Sera D."/>
            <person name="Hendrix R.W."/>
            <person name="Hatfull G.F."/>
        </authorList>
    </citation>
    <scope>NUCLEOTIDE SEQUENCE [LARGE SCALE GENOMIC DNA]</scope>
    <source>
        <strain evidence="2 3">DSM 27710</strain>
    </source>
</reference>
<dbReference type="InterPro" id="IPR036527">
    <property type="entry name" value="SCP2_sterol-bd_dom_sf"/>
</dbReference>
<feature type="domain" description="N-acetyltransferase" evidence="1">
    <location>
        <begin position="5"/>
        <end position="147"/>
    </location>
</feature>
<dbReference type="EMBL" id="CP012332">
    <property type="protein sequence ID" value="AKU90963.1"/>
    <property type="molecule type" value="Genomic_DNA"/>
</dbReference>
<dbReference type="PANTHER" id="PTHR37817">
    <property type="entry name" value="N-ACETYLTRANSFERASE EIS"/>
    <property type="match status" value="1"/>
</dbReference>
<dbReference type="PANTHER" id="PTHR37817:SF1">
    <property type="entry name" value="N-ACETYLTRANSFERASE EIS"/>
    <property type="match status" value="1"/>
</dbReference>